<reference evidence="7" key="1">
    <citation type="submission" date="2017-05" db="UniProtKB">
        <authorList>
            <consortium name="EnsemblMetazoa"/>
        </authorList>
    </citation>
    <scope>IDENTIFICATION</scope>
</reference>
<dbReference type="InterPro" id="IPR013083">
    <property type="entry name" value="Znf_RING/FYVE/PHD"/>
</dbReference>
<dbReference type="Gene3D" id="3.30.40.10">
    <property type="entry name" value="Zinc/RING finger domain, C3HC4 (zinc finger)"/>
    <property type="match status" value="2"/>
</dbReference>
<accession>A0A1X7T172</accession>
<dbReference type="InParanoid" id="A0A1X7T172"/>
<evidence type="ECO:0000256" key="1">
    <source>
        <dbReference type="ARBA" id="ARBA00022723"/>
    </source>
</evidence>
<dbReference type="InterPro" id="IPR021827">
    <property type="entry name" value="Nup186/Nup192/Nup205"/>
</dbReference>
<keyword evidence="3 4" id="KW-0862">Zinc</keyword>
<dbReference type="PANTHER" id="PTHR10131:SF94">
    <property type="entry name" value="TNF RECEPTOR-ASSOCIATED FACTOR 4"/>
    <property type="match status" value="1"/>
</dbReference>
<evidence type="ECO:0000256" key="5">
    <source>
        <dbReference type="SAM" id="Coils"/>
    </source>
</evidence>
<feature type="domain" description="TRAF-type" evidence="6">
    <location>
        <begin position="185"/>
        <end position="233"/>
    </location>
</feature>
<organism evidence="7">
    <name type="scientific">Amphimedon queenslandica</name>
    <name type="common">Sponge</name>
    <dbReference type="NCBI Taxonomy" id="400682"/>
    <lineage>
        <taxon>Eukaryota</taxon>
        <taxon>Metazoa</taxon>
        <taxon>Porifera</taxon>
        <taxon>Demospongiae</taxon>
        <taxon>Heteroscleromorpha</taxon>
        <taxon>Haplosclerida</taxon>
        <taxon>Niphatidae</taxon>
        <taxon>Amphimedon</taxon>
    </lineage>
</organism>
<evidence type="ECO:0000256" key="2">
    <source>
        <dbReference type="ARBA" id="ARBA00022771"/>
    </source>
</evidence>
<evidence type="ECO:0000256" key="3">
    <source>
        <dbReference type="ARBA" id="ARBA00022833"/>
    </source>
</evidence>
<dbReference type="Pfam" id="PF02176">
    <property type="entry name" value="zf-TRAF"/>
    <property type="match status" value="1"/>
</dbReference>
<name>A0A1X7T172_AMPQE</name>
<proteinExistence type="predicted"/>
<dbReference type="eggNOG" id="KOG0297">
    <property type="taxonomic scope" value="Eukaryota"/>
</dbReference>
<feature type="zinc finger region" description="TRAF-type" evidence="4">
    <location>
        <begin position="185"/>
        <end position="233"/>
    </location>
</feature>
<dbReference type="EnsemblMetazoa" id="Aqu2.1.08187_001">
    <property type="protein sequence ID" value="Aqu2.1.08187_001"/>
    <property type="gene ID" value="Aqu2.1.08187"/>
</dbReference>
<keyword evidence="5" id="KW-0175">Coiled coil</keyword>
<dbReference type="PANTHER" id="PTHR10131">
    <property type="entry name" value="TNF RECEPTOR ASSOCIATED FACTOR"/>
    <property type="match status" value="1"/>
</dbReference>
<evidence type="ECO:0000256" key="4">
    <source>
        <dbReference type="PROSITE-ProRule" id="PRU00207"/>
    </source>
</evidence>
<dbReference type="InterPro" id="IPR001293">
    <property type="entry name" value="Znf_TRAF"/>
</dbReference>
<keyword evidence="2 4" id="KW-0863">Zinc-finger</keyword>
<dbReference type="AlphaFoldDB" id="A0A1X7T172"/>
<dbReference type="OrthoDB" id="10051587at2759"/>
<dbReference type="GO" id="GO:0008270">
    <property type="term" value="F:zinc ion binding"/>
    <property type="evidence" value="ECO:0007669"/>
    <property type="project" value="UniProtKB-KW"/>
</dbReference>
<protein>
    <recommendedName>
        <fullName evidence="6">TRAF-type domain-containing protein</fullName>
    </recommendedName>
</protein>
<keyword evidence="1 4" id="KW-0479">Metal-binding</keyword>
<evidence type="ECO:0000259" key="6">
    <source>
        <dbReference type="PROSITE" id="PS50145"/>
    </source>
</evidence>
<feature type="coiled-coil region" evidence="5">
    <location>
        <begin position="261"/>
        <end position="288"/>
    </location>
</feature>
<dbReference type="PROSITE" id="PS50145">
    <property type="entry name" value="ZF_TRAF"/>
    <property type="match status" value="1"/>
</dbReference>
<dbReference type="GO" id="GO:0043122">
    <property type="term" value="P:regulation of canonical NF-kappaB signal transduction"/>
    <property type="evidence" value="ECO:0007669"/>
    <property type="project" value="TreeGrafter"/>
</dbReference>
<evidence type="ECO:0000313" key="7">
    <source>
        <dbReference type="EnsemblMetazoa" id="Aqu2.1.08187_001"/>
    </source>
</evidence>
<sequence length="580" mass="67349">MAGTSSFVISWPKNIKLSFVKPLPEDLDIYCSKCRLFMQNPHQTSCCGIHLCEDCHKMANAKLYRHTSKCPSCSSSQYNAFPDRAHRRRIKALEVHCIHCVKQCSWSGKLEELSAHLNYREKKDLYRRYEGCSYTEIRCKHDSCFSFFYHERRLLKAHEDNCKHRPATCAYCYIFKGTFEKVEDHHKTCGMFPVPCTNKDHQDFTIRRKNLQHHLDTDCPFQPIDCQFKWAGCNDRPKRKDERQHNAASLQDHLLLLAGACSQLKKDNEDLREQLNQLTKARVEKLDHTVHGDLPVTGDENNPVHVKADGQPVPFFSDNYKYKMSVKFGKVRSATHFFTSYNIEFKVYRGNHKVIPDVKRIVIKSDRGKQVVLREGDLVKDPSKDNEKQRIHATIPDIYREEIHNILEVIVRRNNINEISHSRQLYIESWQQVVEVLMSVVNEEGEKESLRIDVLFELIQDLLLKVEGTEPNSLTAIIFSVIFTLMAYLRHTLSVSSEREQEQGNAVHLANAGPLQSILRRLLNNLLVCPSGMQRLRSYLYATLLCYLNMTKERETELGSYRGNNDKPTFVIHIDLFSTV</sequence>
<dbReference type="Pfam" id="PF11894">
    <property type="entry name" value="Nup192"/>
    <property type="match status" value="1"/>
</dbReference>
<dbReference type="GO" id="GO:0005643">
    <property type="term" value="C:nuclear pore"/>
    <property type="evidence" value="ECO:0007669"/>
    <property type="project" value="InterPro"/>
</dbReference>